<organism evidence="8 9">
    <name type="scientific">Metabacillus lacus</name>
    <dbReference type="NCBI Taxonomy" id="1983721"/>
    <lineage>
        <taxon>Bacteria</taxon>
        <taxon>Bacillati</taxon>
        <taxon>Bacillota</taxon>
        <taxon>Bacilli</taxon>
        <taxon>Bacillales</taxon>
        <taxon>Bacillaceae</taxon>
        <taxon>Metabacillus</taxon>
    </lineage>
</organism>
<dbReference type="GO" id="GO:0019678">
    <property type="term" value="P:propionate metabolic process, methylmalonyl pathway"/>
    <property type="evidence" value="ECO:0007669"/>
    <property type="project" value="TreeGrafter"/>
</dbReference>
<dbReference type="InterPro" id="IPR036724">
    <property type="entry name" value="Cobalamin-bd_sf"/>
</dbReference>
<protein>
    <recommendedName>
        <fullName evidence="3">methylmalonyl-CoA mutase</fullName>
        <ecNumber evidence="3">5.4.99.2</ecNumber>
    </recommendedName>
</protein>
<keyword evidence="6" id="KW-0170">Cobalt</keyword>
<comment type="similarity">
    <text evidence="2">Belongs to the methylmalonyl-CoA mutase family.</text>
</comment>
<accession>A0A7X2J0E5</accession>
<keyword evidence="4" id="KW-0846">Cobalamin</keyword>
<gene>
    <name evidence="8" type="ORF">GJU40_13415</name>
</gene>
<dbReference type="AlphaFoldDB" id="A0A7X2J0E5"/>
<dbReference type="GO" id="GO:0004494">
    <property type="term" value="F:methylmalonyl-CoA mutase activity"/>
    <property type="evidence" value="ECO:0007669"/>
    <property type="project" value="UniProtKB-EC"/>
</dbReference>
<dbReference type="GO" id="GO:0046872">
    <property type="term" value="F:metal ion binding"/>
    <property type="evidence" value="ECO:0007669"/>
    <property type="project" value="InterPro"/>
</dbReference>
<comment type="caution">
    <text evidence="8">The sequence shown here is derived from an EMBL/GenBank/DDBJ whole genome shotgun (WGS) entry which is preliminary data.</text>
</comment>
<dbReference type="InterPro" id="IPR058549">
    <property type="entry name" value="MeMalonylCoA_mutase_a/b_site"/>
</dbReference>
<dbReference type="GO" id="GO:0031419">
    <property type="term" value="F:cobalamin binding"/>
    <property type="evidence" value="ECO:0007669"/>
    <property type="project" value="UniProtKB-KW"/>
</dbReference>
<evidence type="ECO:0000256" key="6">
    <source>
        <dbReference type="ARBA" id="ARBA00023285"/>
    </source>
</evidence>
<evidence type="ECO:0000256" key="4">
    <source>
        <dbReference type="ARBA" id="ARBA00022628"/>
    </source>
</evidence>
<proteinExistence type="inferred from homology"/>
<dbReference type="PANTHER" id="PTHR48101:SF1">
    <property type="entry name" value="METHYLMALONYL-COA MUTASE, LARGE SUBUNIT"/>
    <property type="match status" value="1"/>
</dbReference>
<dbReference type="Gene3D" id="3.40.50.280">
    <property type="entry name" value="Cobalamin-binding domain"/>
    <property type="match status" value="1"/>
</dbReference>
<sequence length="621" mass="69389">MNKHEKNHNRQAPTEEAWRTEVEKTLKGKSADSLVTSTYEGITLQPLYTQNNSKQLNDKWELPGKPENVWHIAQKLTAANLTDLRSKLQAAYERGQTSLSIGSLNFLNSVDAITYLLKDLSVNHFTIDAGRFKEFLPVFSAYVSGQHTMEAGGVIGFDPFESLLHNQEEIEALSENIKLLTDFSLHLAEKDIKIRPFFMKGDSYHEMGANAVQELAYTFGAAVDLLNTLRENHQLSERTFHQFAFSYSTGTHFFIELAKLRAAKEIWAGICEAFEQNPETCPLYLHANTSDFYLTKYDLEMNMLRSTTQAFSAAAAGVDSLTILPYDKEILQTGARGERIARNTHYLLQEENLLARVSDPAAGSWYVEAITRELADEAWKAICQLEESGGFTAVLNEGGIHEELASSFAERLKDVNTRKREIIGVNIYSNLKEQPRAFKEATAAPGFSPAFDFSEAYHKAKKGEKLTVNREEGKADSAKRRLAGQFEDIRQRAEQISQKQGAAPALSVLTIGSLKEYKPRLDYLSGLFAAGGIVTERADFHEEHQSLHNIAVICGNDSAYQSLSVDAVKRLRDSEGAEKILIAGKQSDELLKTLGISGEIYAGMDIFSFLDGILQDWKELN</sequence>
<dbReference type="RefSeq" id="WP_154308513.1">
    <property type="nucleotide sequence ID" value="NZ_WKKI01000028.1"/>
</dbReference>
<dbReference type="Proteomes" id="UP000448867">
    <property type="component" value="Unassembled WGS sequence"/>
</dbReference>
<dbReference type="Gene3D" id="3.20.20.240">
    <property type="entry name" value="Methylmalonyl-CoA mutase"/>
    <property type="match status" value="1"/>
</dbReference>
<evidence type="ECO:0000256" key="2">
    <source>
        <dbReference type="ARBA" id="ARBA00008465"/>
    </source>
</evidence>
<keyword evidence="5" id="KW-0413">Isomerase</keyword>
<dbReference type="InterPro" id="IPR016176">
    <property type="entry name" value="Cbl-dep_enz_cat"/>
</dbReference>
<dbReference type="GO" id="GO:0005737">
    <property type="term" value="C:cytoplasm"/>
    <property type="evidence" value="ECO:0007669"/>
    <property type="project" value="TreeGrafter"/>
</dbReference>
<dbReference type="EMBL" id="WKKI01000028">
    <property type="protein sequence ID" value="MRX73142.1"/>
    <property type="molecule type" value="Genomic_DNA"/>
</dbReference>
<dbReference type="EC" id="5.4.99.2" evidence="3"/>
<evidence type="ECO:0000256" key="5">
    <source>
        <dbReference type="ARBA" id="ARBA00023235"/>
    </source>
</evidence>
<reference evidence="8 9" key="1">
    <citation type="submission" date="2019-11" db="EMBL/GenBank/DDBJ databases">
        <title>Bacillus lacus genome.</title>
        <authorList>
            <person name="Allen C.J."/>
            <person name="Newman J.D."/>
        </authorList>
    </citation>
    <scope>NUCLEOTIDE SEQUENCE [LARGE SCALE GENOMIC DNA]</scope>
    <source>
        <strain evidence="8 9">KCTC 33946</strain>
    </source>
</reference>
<evidence type="ECO:0000313" key="9">
    <source>
        <dbReference type="Proteomes" id="UP000448867"/>
    </source>
</evidence>
<comment type="cofactor">
    <cofactor evidence="1">
        <name>adenosylcob(III)alamin</name>
        <dbReference type="ChEBI" id="CHEBI:18408"/>
    </cofactor>
</comment>
<dbReference type="PANTHER" id="PTHR48101">
    <property type="entry name" value="METHYLMALONYL-COA MUTASE, MITOCHONDRIAL-RELATED"/>
    <property type="match status" value="1"/>
</dbReference>
<keyword evidence="9" id="KW-1185">Reference proteome</keyword>
<dbReference type="InterPro" id="IPR006099">
    <property type="entry name" value="MeMalonylCoA_mutase_a/b_cat"/>
</dbReference>
<evidence type="ECO:0000259" key="7">
    <source>
        <dbReference type="Pfam" id="PF01642"/>
    </source>
</evidence>
<dbReference type="SUPFAM" id="SSF51703">
    <property type="entry name" value="Cobalamin (vitamin B12)-dependent enzymes"/>
    <property type="match status" value="1"/>
</dbReference>
<dbReference type="OrthoDB" id="9762378at2"/>
<dbReference type="SUPFAM" id="SSF52242">
    <property type="entry name" value="Cobalamin (vitamin B12)-binding domain"/>
    <property type="match status" value="1"/>
</dbReference>
<feature type="domain" description="Methylmalonyl-CoA mutase alpha/beta chain catalytic" evidence="7">
    <location>
        <begin position="142"/>
        <end position="437"/>
    </location>
</feature>
<name>A0A7X2J0E5_9BACI</name>
<evidence type="ECO:0000256" key="1">
    <source>
        <dbReference type="ARBA" id="ARBA00001922"/>
    </source>
</evidence>
<evidence type="ECO:0000256" key="3">
    <source>
        <dbReference type="ARBA" id="ARBA00012398"/>
    </source>
</evidence>
<evidence type="ECO:0000313" key="8">
    <source>
        <dbReference type="EMBL" id="MRX73142.1"/>
    </source>
</evidence>
<dbReference type="Pfam" id="PF01642">
    <property type="entry name" value="MM_CoA_mutase"/>
    <property type="match status" value="1"/>
</dbReference>
<dbReference type="PROSITE" id="PS00544">
    <property type="entry name" value="METMALONYL_COA_MUTASE"/>
    <property type="match status" value="1"/>
</dbReference>